<dbReference type="AlphaFoldDB" id="A0A0K2Y2N5"/>
<evidence type="ECO:0000256" key="1">
    <source>
        <dbReference type="SAM" id="Phobius"/>
    </source>
</evidence>
<organism evidence="2 3">
    <name type="scientific">Helicobacter ailurogastricus</name>
    <dbReference type="NCBI Taxonomy" id="1578720"/>
    <lineage>
        <taxon>Bacteria</taxon>
        <taxon>Pseudomonadati</taxon>
        <taxon>Campylobacterota</taxon>
        <taxon>Epsilonproteobacteria</taxon>
        <taxon>Campylobacterales</taxon>
        <taxon>Helicobacteraceae</taxon>
        <taxon>Helicobacter</taxon>
    </lineage>
</organism>
<dbReference type="GeneID" id="82131695"/>
<protein>
    <submittedName>
        <fullName evidence="2">Putative</fullName>
    </submittedName>
</protein>
<proteinExistence type="predicted"/>
<keyword evidence="1" id="KW-1133">Transmembrane helix</keyword>
<keyword evidence="1" id="KW-0472">Membrane</keyword>
<sequence length="132" mass="15205">MYDLWFYGIYWVAGFLFAFPMLLVGFAYTYLKPPPPPPNIPPLKDLVFQLDKAKDQEEYNALLQDFNTHYTSLPKHIKEGDWLNAIKNFAQSEFLDIDSTVNFGQHLEDINPKLSKAIANTVGLALKHKKKD</sequence>
<accession>A0A0K2Y2N5</accession>
<dbReference type="EMBL" id="CDMG01000004">
    <property type="protein sequence ID" value="CRI32240.1"/>
    <property type="molecule type" value="Genomic_DNA"/>
</dbReference>
<reference evidence="3" key="1">
    <citation type="submission" date="2014-12" db="EMBL/GenBank/DDBJ databases">
        <authorList>
            <person name="Jaenicke S."/>
        </authorList>
    </citation>
    <scope>NUCLEOTIDE SEQUENCE [LARGE SCALE GENOMIC DNA]</scope>
</reference>
<name>A0A0K2Y2N5_9HELI</name>
<feature type="transmembrane region" description="Helical" evidence="1">
    <location>
        <begin position="6"/>
        <end position="31"/>
    </location>
</feature>
<keyword evidence="1" id="KW-0812">Transmembrane</keyword>
<evidence type="ECO:0000313" key="3">
    <source>
        <dbReference type="Proteomes" id="UP000043437"/>
    </source>
</evidence>
<dbReference type="Proteomes" id="UP000043437">
    <property type="component" value="Unassembled WGS sequence"/>
</dbReference>
<evidence type="ECO:0000313" key="2">
    <source>
        <dbReference type="EMBL" id="CRI32240.1"/>
    </source>
</evidence>
<dbReference type="RefSeq" id="WP_053945130.1">
    <property type="nucleotide sequence ID" value="NZ_CDMG01000004.1"/>
</dbReference>
<gene>
    <name evidence="2" type="ORF">HAL07_07150</name>
</gene>